<dbReference type="InterPro" id="IPR050490">
    <property type="entry name" value="Bact_solute-bd_prot1"/>
</dbReference>
<name>A0A4U0SV02_9ACTN</name>
<evidence type="ECO:0000256" key="1">
    <source>
        <dbReference type="SAM" id="SignalP"/>
    </source>
</evidence>
<keyword evidence="1" id="KW-0732">Signal</keyword>
<feature type="chain" id="PRO_5038733281" evidence="1">
    <location>
        <begin position="32"/>
        <end position="448"/>
    </location>
</feature>
<sequence>MQTTRTSYRPRSRTSAVALAAVAALGAGLLAGCTSSSSGTGGSASSGGTVTLKVGDFGTFGYNTQGADLFGDYMKLHPNIKIVEDHNADEQAYWNTTQAHLAAGSGADDIQAFDVSRMGQVTTTLASRFEDLSKVSGVSEANWAPVKWAQGKSKDGKVIGVGTDLGPEAVCYNTKLFKAAGLPTEPAAVAALWAGSWDKFVNTVGKKYQAKAPKGTHFLDSGEGLFNSVVGSGAQQYYDSSGNAIYETNPAVKAAWKLAGDAVANGQTEGIAQFSTQWTSGFANNTFATTICPAWQMANIVNNAGPKNKGVWNIATAPQASDWGGSYLTVPSQGKHIAEAKALAAWLTAAKQEAKIFATPTVGNFPSNVQAFDDPTVSGATNSFLSDAPTGKIFSEAAKSIPAAPIGQYDGVIRNDMGNGVLLMEQKGKSPSVAWSATMKQIKTDTTE</sequence>
<dbReference type="AlphaFoldDB" id="A0A4U0SV02"/>
<dbReference type="RefSeq" id="WP_136721558.1">
    <property type="nucleotide sequence ID" value="NZ_SUMC01000001.1"/>
</dbReference>
<dbReference type="Gene3D" id="3.40.190.10">
    <property type="entry name" value="Periplasmic binding protein-like II"/>
    <property type="match status" value="1"/>
</dbReference>
<dbReference type="SUPFAM" id="SSF53850">
    <property type="entry name" value="Periplasmic binding protein-like II"/>
    <property type="match status" value="1"/>
</dbReference>
<gene>
    <name evidence="2" type="ORF">FCI23_01495</name>
</gene>
<organism evidence="2 3">
    <name type="scientific">Actinacidiphila oryziradicis</name>
    <dbReference type="NCBI Taxonomy" id="2571141"/>
    <lineage>
        <taxon>Bacteria</taxon>
        <taxon>Bacillati</taxon>
        <taxon>Actinomycetota</taxon>
        <taxon>Actinomycetes</taxon>
        <taxon>Kitasatosporales</taxon>
        <taxon>Streptomycetaceae</taxon>
        <taxon>Actinacidiphila</taxon>
    </lineage>
</organism>
<dbReference type="PANTHER" id="PTHR43649">
    <property type="entry name" value="ARABINOSE-BINDING PROTEIN-RELATED"/>
    <property type="match status" value="1"/>
</dbReference>
<evidence type="ECO:0000313" key="3">
    <source>
        <dbReference type="Proteomes" id="UP000305778"/>
    </source>
</evidence>
<dbReference type="PANTHER" id="PTHR43649:SF32">
    <property type="entry name" value="SUGAR BINDING SECRETED PROTEIN"/>
    <property type="match status" value="1"/>
</dbReference>
<reference evidence="2 3" key="1">
    <citation type="submission" date="2019-04" db="EMBL/GenBank/DDBJ databases">
        <title>Streptomyces oryziradicis sp. nov., a novel actinomycete isolated from rhizosphere soil of rice (Oryza sativa L.).</title>
        <authorList>
            <person name="Li C."/>
        </authorList>
    </citation>
    <scope>NUCLEOTIDE SEQUENCE [LARGE SCALE GENOMIC DNA]</scope>
    <source>
        <strain evidence="2 3">NEAU-C40</strain>
    </source>
</reference>
<evidence type="ECO:0000313" key="2">
    <source>
        <dbReference type="EMBL" id="TKA13398.1"/>
    </source>
</evidence>
<accession>A0A4U0SV02</accession>
<protein>
    <submittedName>
        <fullName evidence="2">Sugar ABC transporter substrate-binding protein</fullName>
    </submittedName>
</protein>
<dbReference type="EMBL" id="SUMC01000001">
    <property type="protein sequence ID" value="TKA13398.1"/>
    <property type="molecule type" value="Genomic_DNA"/>
</dbReference>
<dbReference type="Proteomes" id="UP000305778">
    <property type="component" value="Unassembled WGS sequence"/>
</dbReference>
<keyword evidence="3" id="KW-1185">Reference proteome</keyword>
<comment type="caution">
    <text evidence="2">The sequence shown here is derived from an EMBL/GenBank/DDBJ whole genome shotgun (WGS) entry which is preliminary data.</text>
</comment>
<dbReference type="OrthoDB" id="3226017at2"/>
<dbReference type="PROSITE" id="PS51257">
    <property type="entry name" value="PROKAR_LIPOPROTEIN"/>
    <property type="match status" value="1"/>
</dbReference>
<proteinExistence type="predicted"/>
<feature type="signal peptide" evidence="1">
    <location>
        <begin position="1"/>
        <end position="31"/>
    </location>
</feature>